<sequence>MLKFWEDYCVPGYPNLSSVALGPIPQFEIGKKVSEYCTLDGLWNWAAFSDLLPQDILMSIRVIPPPSHVLGEDANSWFYNSNGSFSVMSAYNDVLLYDKNRPNSMWKKIWSCSTTQRARVFLWLMCHNNILIEQQRHKRNLTDSDTCKRCNSTSETMLHCVNDCPMDWILFNLSKSWSSKFAITIWYTWKQRNDSVLNNKRHKGIDLIPLINSHLRELQNPITTPREVVRVEESLAMKMGTGFFGFARRLGKGNAIYAEMWGIFFGVRIAKEKGYPRVMIEVDSKSALELIEMEYTSNQQLHTMARKIRDIAKDNWQVIFSHTLREGNRIVDALPNHGHRVYLDIVMFDNPPSWCSDLYQDDLSGLGLSRLVPC</sequence>
<evidence type="ECO:0000313" key="3">
    <source>
        <dbReference type="EMBL" id="KAF7832920.1"/>
    </source>
</evidence>
<comment type="caution">
    <text evidence="3">The sequence shown here is derived from an EMBL/GenBank/DDBJ whole genome shotgun (WGS) entry which is preliminary data.</text>
</comment>
<dbReference type="InterPro" id="IPR012337">
    <property type="entry name" value="RNaseH-like_sf"/>
</dbReference>
<dbReference type="EMBL" id="JAAIUW010000005">
    <property type="protein sequence ID" value="KAF7832920.1"/>
    <property type="molecule type" value="Genomic_DNA"/>
</dbReference>
<accession>A0A835C792</accession>
<dbReference type="AlphaFoldDB" id="A0A835C792"/>
<reference evidence="3" key="1">
    <citation type="submission" date="2020-09" db="EMBL/GenBank/DDBJ databases">
        <title>Genome-Enabled Discovery of Anthraquinone Biosynthesis in Senna tora.</title>
        <authorList>
            <person name="Kang S.-H."/>
            <person name="Pandey R.P."/>
            <person name="Lee C.-M."/>
            <person name="Sim J.-S."/>
            <person name="Jeong J.-T."/>
            <person name="Choi B.-S."/>
            <person name="Jung M."/>
            <person name="Ginzburg D."/>
            <person name="Zhao K."/>
            <person name="Won S.Y."/>
            <person name="Oh T.-J."/>
            <person name="Yu Y."/>
            <person name="Kim N.-H."/>
            <person name="Lee O.R."/>
            <person name="Lee T.-H."/>
            <person name="Bashyal P."/>
            <person name="Kim T.-S."/>
            <person name="Lee W.-H."/>
            <person name="Kawkins C."/>
            <person name="Kim C.-K."/>
            <person name="Kim J.S."/>
            <person name="Ahn B.O."/>
            <person name="Rhee S.Y."/>
            <person name="Sohng J.K."/>
        </authorList>
    </citation>
    <scope>NUCLEOTIDE SEQUENCE</scope>
    <source>
        <tissue evidence="3">Leaf</tissue>
    </source>
</reference>
<dbReference type="InterPro" id="IPR044730">
    <property type="entry name" value="RNase_H-like_dom_plant"/>
</dbReference>
<evidence type="ECO:0000313" key="4">
    <source>
        <dbReference type="Proteomes" id="UP000634136"/>
    </source>
</evidence>
<dbReference type="GO" id="GO:0004523">
    <property type="term" value="F:RNA-DNA hybrid ribonuclease activity"/>
    <property type="evidence" value="ECO:0007669"/>
    <property type="project" value="InterPro"/>
</dbReference>
<dbReference type="InterPro" id="IPR036397">
    <property type="entry name" value="RNaseH_sf"/>
</dbReference>
<dbReference type="Pfam" id="PF13966">
    <property type="entry name" value="zf-RVT"/>
    <property type="match status" value="1"/>
</dbReference>
<dbReference type="CDD" id="cd06222">
    <property type="entry name" value="RNase_H_like"/>
    <property type="match status" value="1"/>
</dbReference>
<organism evidence="3 4">
    <name type="scientific">Senna tora</name>
    <dbReference type="NCBI Taxonomy" id="362788"/>
    <lineage>
        <taxon>Eukaryota</taxon>
        <taxon>Viridiplantae</taxon>
        <taxon>Streptophyta</taxon>
        <taxon>Embryophyta</taxon>
        <taxon>Tracheophyta</taxon>
        <taxon>Spermatophyta</taxon>
        <taxon>Magnoliopsida</taxon>
        <taxon>eudicotyledons</taxon>
        <taxon>Gunneridae</taxon>
        <taxon>Pentapetalae</taxon>
        <taxon>rosids</taxon>
        <taxon>fabids</taxon>
        <taxon>Fabales</taxon>
        <taxon>Fabaceae</taxon>
        <taxon>Caesalpinioideae</taxon>
        <taxon>Cassia clade</taxon>
        <taxon>Senna</taxon>
    </lineage>
</organism>
<dbReference type="GO" id="GO:0003676">
    <property type="term" value="F:nucleic acid binding"/>
    <property type="evidence" value="ECO:0007669"/>
    <property type="project" value="InterPro"/>
</dbReference>
<name>A0A835C792_9FABA</name>
<feature type="domain" description="RNase H type-1" evidence="1">
    <location>
        <begin position="243"/>
        <end position="337"/>
    </location>
</feature>
<dbReference type="InterPro" id="IPR053151">
    <property type="entry name" value="RNase_H-like"/>
</dbReference>
<evidence type="ECO:0000259" key="1">
    <source>
        <dbReference type="Pfam" id="PF13456"/>
    </source>
</evidence>
<protein>
    <submittedName>
        <fullName evidence="3">Putative ribonuclease H protein At1g65750 family</fullName>
    </submittedName>
</protein>
<dbReference type="SUPFAM" id="SSF53098">
    <property type="entry name" value="Ribonuclease H-like"/>
    <property type="match status" value="1"/>
</dbReference>
<proteinExistence type="predicted"/>
<dbReference type="PANTHER" id="PTHR47723">
    <property type="entry name" value="OS05G0353850 PROTEIN"/>
    <property type="match status" value="1"/>
</dbReference>
<dbReference type="Proteomes" id="UP000634136">
    <property type="component" value="Unassembled WGS sequence"/>
</dbReference>
<keyword evidence="4" id="KW-1185">Reference proteome</keyword>
<dbReference type="InterPro" id="IPR002156">
    <property type="entry name" value="RNaseH_domain"/>
</dbReference>
<feature type="domain" description="Reverse transcriptase zinc-binding" evidence="2">
    <location>
        <begin position="85"/>
        <end position="166"/>
    </location>
</feature>
<dbReference type="Gene3D" id="3.30.420.10">
    <property type="entry name" value="Ribonuclease H-like superfamily/Ribonuclease H"/>
    <property type="match status" value="1"/>
</dbReference>
<dbReference type="InterPro" id="IPR026960">
    <property type="entry name" value="RVT-Znf"/>
</dbReference>
<evidence type="ECO:0000259" key="2">
    <source>
        <dbReference type="Pfam" id="PF13966"/>
    </source>
</evidence>
<dbReference type="Pfam" id="PF13456">
    <property type="entry name" value="RVT_3"/>
    <property type="match status" value="1"/>
</dbReference>
<gene>
    <name evidence="3" type="ORF">G2W53_015253</name>
</gene>
<dbReference type="PANTHER" id="PTHR47723:SF19">
    <property type="entry name" value="POLYNUCLEOTIDYL TRANSFERASE, RIBONUCLEASE H-LIKE SUPERFAMILY PROTEIN"/>
    <property type="match status" value="1"/>
</dbReference>